<comment type="subcellular location">
    <subcellularLocation>
        <location evidence="1">Cell outer membrane</location>
    </subcellularLocation>
</comment>
<dbReference type="InterPro" id="IPR036737">
    <property type="entry name" value="OmpA-like_sf"/>
</dbReference>
<keyword evidence="3" id="KW-0998">Cell outer membrane</keyword>
<dbReference type="Pfam" id="PF00691">
    <property type="entry name" value="OmpA"/>
    <property type="match status" value="1"/>
</dbReference>
<dbReference type="STRING" id="1977882.B9T28_11205"/>
<evidence type="ECO:0000313" key="8">
    <source>
        <dbReference type="Proteomes" id="UP000242765"/>
    </source>
</evidence>
<accession>A0A1Y3CEI4</accession>
<proteinExistence type="predicted"/>
<organism evidence="7 8">
    <name type="scientific">Acinetobacter silvestris</name>
    <dbReference type="NCBI Taxonomy" id="1977882"/>
    <lineage>
        <taxon>Bacteria</taxon>
        <taxon>Pseudomonadati</taxon>
        <taxon>Pseudomonadota</taxon>
        <taxon>Gammaproteobacteria</taxon>
        <taxon>Moraxellales</taxon>
        <taxon>Moraxellaceae</taxon>
        <taxon>Acinetobacter</taxon>
    </lineage>
</organism>
<keyword evidence="8" id="KW-1185">Reference proteome</keyword>
<sequence>MKFILPIIILTSLFLTACTSNQPVAHSTQNMLNQKFIDELKNGAPLYFNKNSSEIDSKYLIYLSAAAEVLNRNPHFILALQGHTDSSGSASTNKRIAYTRANAIRSELVTQYGVSAEQVTVEGVGSVNPIASNDTADGRALNRRVVATLKIK</sequence>
<dbReference type="PANTHER" id="PTHR30329">
    <property type="entry name" value="STATOR ELEMENT OF FLAGELLAR MOTOR COMPLEX"/>
    <property type="match status" value="1"/>
</dbReference>
<dbReference type="OrthoDB" id="1149075at2"/>
<dbReference type="AlphaFoldDB" id="A0A1Y3CEI4"/>
<feature type="domain" description="OmpA-like" evidence="6">
    <location>
        <begin position="35"/>
        <end position="152"/>
    </location>
</feature>
<dbReference type="PROSITE" id="PS51123">
    <property type="entry name" value="OMPA_2"/>
    <property type="match status" value="1"/>
</dbReference>
<dbReference type="RefSeq" id="WP_086204073.1">
    <property type="nucleotide sequence ID" value="NZ_NEGB01000006.1"/>
</dbReference>
<feature type="chain" id="PRO_5013005858" description="OmpA-like domain-containing protein" evidence="5">
    <location>
        <begin position="18"/>
        <end position="152"/>
    </location>
</feature>
<dbReference type="EMBL" id="NEGB01000006">
    <property type="protein sequence ID" value="OTG64766.1"/>
    <property type="molecule type" value="Genomic_DNA"/>
</dbReference>
<keyword evidence="5" id="KW-0732">Signal</keyword>
<dbReference type="InterPro" id="IPR006664">
    <property type="entry name" value="OMP_bac"/>
</dbReference>
<feature type="signal peptide" evidence="5">
    <location>
        <begin position="1"/>
        <end position="17"/>
    </location>
</feature>
<dbReference type="InterPro" id="IPR050330">
    <property type="entry name" value="Bact_OuterMem_StrucFunc"/>
</dbReference>
<name>A0A1Y3CEI4_9GAMM</name>
<evidence type="ECO:0000256" key="2">
    <source>
        <dbReference type="ARBA" id="ARBA00023136"/>
    </source>
</evidence>
<dbReference type="InterPro" id="IPR006665">
    <property type="entry name" value="OmpA-like"/>
</dbReference>
<dbReference type="PRINTS" id="PR01021">
    <property type="entry name" value="OMPADOMAIN"/>
</dbReference>
<dbReference type="PROSITE" id="PS51257">
    <property type="entry name" value="PROKAR_LIPOPROTEIN"/>
    <property type="match status" value="1"/>
</dbReference>
<reference evidence="7 8" key="1">
    <citation type="submission" date="2017-04" db="EMBL/GenBank/DDBJ databases">
        <title>High diversity of culturable Acinetobacter species in natural soil and water ecosystems.</title>
        <authorList>
            <person name="Nemec A."/>
            <person name="Radolfova-Krizova L."/>
        </authorList>
    </citation>
    <scope>NUCLEOTIDE SEQUENCE [LARGE SCALE GENOMIC DNA]</scope>
    <source>
        <strain evidence="7 8">ANC 4999</strain>
    </source>
</reference>
<evidence type="ECO:0000256" key="3">
    <source>
        <dbReference type="ARBA" id="ARBA00023237"/>
    </source>
</evidence>
<dbReference type="GO" id="GO:0009279">
    <property type="term" value="C:cell outer membrane"/>
    <property type="evidence" value="ECO:0007669"/>
    <property type="project" value="UniProtKB-SubCell"/>
</dbReference>
<evidence type="ECO:0000256" key="1">
    <source>
        <dbReference type="ARBA" id="ARBA00004442"/>
    </source>
</evidence>
<keyword evidence="2 4" id="KW-0472">Membrane</keyword>
<evidence type="ECO:0000313" key="7">
    <source>
        <dbReference type="EMBL" id="OTG64766.1"/>
    </source>
</evidence>
<evidence type="ECO:0000256" key="4">
    <source>
        <dbReference type="PROSITE-ProRule" id="PRU00473"/>
    </source>
</evidence>
<dbReference type="Proteomes" id="UP000242765">
    <property type="component" value="Unassembled WGS sequence"/>
</dbReference>
<comment type="caution">
    <text evidence="7">The sequence shown here is derived from an EMBL/GenBank/DDBJ whole genome shotgun (WGS) entry which is preliminary data.</text>
</comment>
<gene>
    <name evidence="7" type="ORF">B9T28_11205</name>
</gene>
<dbReference type="Gene3D" id="3.30.1330.60">
    <property type="entry name" value="OmpA-like domain"/>
    <property type="match status" value="1"/>
</dbReference>
<evidence type="ECO:0000259" key="6">
    <source>
        <dbReference type="PROSITE" id="PS51123"/>
    </source>
</evidence>
<dbReference type="PANTHER" id="PTHR30329:SF21">
    <property type="entry name" value="LIPOPROTEIN YIAD-RELATED"/>
    <property type="match status" value="1"/>
</dbReference>
<dbReference type="CDD" id="cd07185">
    <property type="entry name" value="OmpA_C-like"/>
    <property type="match status" value="1"/>
</dbReference>
<evidence type="ECO:0000256" key="5">
    <source>
        <dbReference type="SAM" id="SignalP"/>
    </source>
</evidence>
<dbReference type="SUPFAM" id="SSF103088">
    <property type="entry name" value="OmpA-like"/>
    <property type="match status" value="1"/>
</dbReference>
<protein>
    <recommendedName>
        <fullName evidence="6">OmpA-like domain-containing protein</fullName>
    </recommendedName>
</protein>